<dbReference type="Proteomes" id="UP001595990">
    <property type="component" value="Unassembled WGS sequence"/>
</dbReference>
<evidence type="ECO:0000256" key="1">
    <source>
        <dbReference type="ARBA" id="ARBA00023125"/>
    </source>
</evidence>
<organism evidence="4 5">
    <name type="scientific">Streptomyces ehimensis</name>
    <dbReference type="NCBI Taxonomy" id="68195"/>
    <lineage>
        <taxon>Bacteria</taxon>
        <taxon>Bacillati</taxon>
        <taxon>Actinomycetota</taxon>
        <taxon>Actinomycetes</taxon>
        <taxon>Kitasatosporales</taxon>
        <taxon>Streptomycetaceae</taxon>
        <taxon>Streptomyces</taxon>
    </lineage>
</organism>
<name>A0ABV9BEH9_9ACTN</name>
<evidence type="ECO:0000313" key="4">
    <source>
        <dbReference type="EMBL" id="MFC4512432.1"/>
    </source>
</evidence>
<dbReference type="PROSITE" id="PS50977">
    <property type="entry name" value="HTH_TETR_2"/>
    <property type="match status" value="1"/>
</dbReference>
<evidence type="ECO:0000313" key="5">
    <source>
        <dbReference type="Proteomes" id="UP001595990"/>
    </source>
</evidence>
<feature type="domain" description="HTH tetR-type" evidence="3">
    <location>
        <begin position="1"/>
        <end position="61"/>
    </location>
</feature>
<comment type="caution">
    <text evidence="4">The sequence shown here is derived from an EMBL/GenBank/DDBJ whole genome shotgun (WGS) entry which is preliminary data.</text>
</comment>
<proteinExistence type="predicted"/>
<sequence length="181" mass="19391">MSRREELLSAAMHYVGDHGLATLTLRPLAAALGTSDRMLVYHFGSREGLVVALLDRAFADLATVWQGRQAARPSDLVRVLWQTFAEPGVRVALRLYLEAASLAGTDELWREQLAPAASSYLHTAEQWLVEAGMSPAIAPSAARLASAALDGALLQLGIDGDQGAATETVELLARQLDSLID</sequence>
<dbReference type="Pfam" id="PF00440">
    <property type="entry name" value="TetR_N"/>
    <property type="match status" value="1"/>
</dbReference>
<dbReference type="EMBL" id="JBHSFS010000002">
    <property type="protein sequence ID" value="MFC4512432.1"/>
    <property type="molecule type" value="Genomic_DNA"/>
</dbReference>
<dbReference type="Gene3D" id="1.10.357.10">
    <property type="entry name" value="Tetracycline Repressor, domain 2"/>
    <property type="match status" value="1"/>
</dbReference>
<evidence type="ECO:0000256" key="2">
    <source>
        <dbReference type="PROSITE-ProRule" id="PRU00335"/>
    </source>
</evidence>
<dbReference type="SUPFAM" id="SSF46689">
    <property type="entry name" value="Homeodomain-like"/>
    <property type="match status" value="1"/>
</dbReference>
<dbReference type="InterPro" id="IPR009057">
    <property type="entry name" value="Homeodomain-like_sf"/>
</dbReference>
<feature type="DNA-binding region" description="H-T-H motif" evidence="2">
    <location>
        <begin position="24"/>
        <end position="43"/>
    </location>
</feature>
<keyword evidence="5" id="KW-1185">Reference proteome</keyword>
<protein>
    <submittedName>
        <fullName evidence="4">TetR family transcriptional regulator</fullName>
    </submittedName>
</protein>
<accession>A0ABV9BEH9</accession>
<keyword evidence="1 2" id="KW-0238">DNA-binding</keyword>
<reference evidence="5" key="1">
    <citation type="journal article" date="2019" name="Int. J. Syst. Evol. Microbiol.">
        <title>The Global Catalogue of Microorganisms (GCM) 10K type strain sequencing project: providing services to taxonomists for standard genome sequencing and annotation.</title>
        <authorList>
            <consortium name="The Broad Institute Genomics Platform"/>
            <consortium name="The Broad Institute Genome Sequencing Center for Infectious Disease"/>
            <person name="Wu L."/>
            <person name="Ma J."/>
        </authorList>
    </citation>
    <scope>NUCLEOTIDE SEQUENCE [LARGE SCALE GENOMIC DNA]</scope>
    <source>
        <strain evidence="5">CECT 8064</strain>
    </source>
</reference>
<dbReference type="RefSeq" id="WP_240667183.1">
    <property type="nucleotide sequence ID" value="NZ_JBHSFS010000002.1"/>
</dbReference>
<evidence type="ECO:0000259" key="3">
    <source>
        <dbReference type="PROSITE" id="PS50977"/>
    </source>
</evidence>
<gene>
    <name evidence="4" type="ORF">ACFPEN_05740</name>
</gene>
<dbReference type="InterPro" id="IPR001647">
    <property type="entry name" value="HTH_TetR"/>
</dbReference>